<gene>
    <name evidence="2" type="ORF">ZZ2_012</name>
</gene>
<dbReference type="InterPro" id="IPR009785">
    <property type="entry name" value="Prophage_Lj928_Orf309"/>
</dbReference>
<feature type="coiled-coil region" evidence="1">
    <location>
        <begin position="17"/>
        <end position="47"/>
    </location>
</feature>
<proteinExistence type="predicted"/>
<accession>A0A139ZVX4</accession>
<dbReference type="OrthoDB" id="6129at10239"/>
<sequence>MEFEIAIKTNGVQSIEFADYEKILNDAQKLADKMKEQEVTEETIKENKKLVATINKRIRELDTQRKLVKSEIMTPYEELNEKIQTLKDVLKEGIEHVNVQIKTFNEQEQKERTLQIEELFNKYHASYNAPQWLSFDKFIAKNRSLVTNKATSQKTITQAVVMYFELFKQDYSDLKEEVTDKDDRMAILIAYSRNGFNMSEAIEEFKEMKSERERLEAEQQRVRETKVPEIVILTGNEDKVVDKPVEVSYTCIKVKTSDLAKLKKLGIEWEEM</sequence>
<protein>
    <recommendedName>
        <fullName evidence="4">DUF1351 domain-containing protein</fullName>
    </recommendedName>
</protein>
<dbReference type="GeneID" id="29123218"/>
<evidence type="ECO:0000256" key="1">
    <source>
        <dbReference type="SAM" id="Coils"/>
    </source>
</evidence>
<dbReference type="Pfam" id="PF07083">
    <property type="entry name" value="DUF1351"/>
    <property type="match status" value="1"/>
</dbReference>
<dbReference type="RefSeq" id="YP_009303711.1">
    <property type="nucleotide sequence ID" value="NC_031260.1"/>
</dbReference>
<evidence type="ECO:0000313" key="2">
    <source>
        <dbReference type="EMBL" id="AKG94416.1"/>
    </source>
</evidence>
<feature type="coiled-coil region" evidence="1">
    <location>
        <begin position="198"/>
        <end position="225"/>
    </location>
</feature>
<dbReference type="EMBL" id="KR131750">
    <property type="protein sequence ID" value="AKG94416.1"/>
    <property type="molecule type" value="Genomic_DNA"/>
</dbReference>
<organism evidence="2 3">
    <name type="scientific">Enterococcus phage Ec-ZZ2</name>
    <dbReference type="NCBI Taxonomy" id="1647400"/>
    <lineage>
        <taxon>Viruses</taxon>
        <taxon>Duplodnaviria</taxon>
        <taxon>Heunggongvirae</taxon>
        <taxon>Uroviricota</taxon>
        <taxon>Caudoviricetes</taxon>
        <taxon>Efquatrovirus</taxon>
        <taxon>Efquatrovirus EcZZ2</taxon>
    </lineage>
</organism>
<evidence type="ECO:0000313" key="3">
    <source>
        <dbReference type="Proteomes" id="UP000204463"/>
    </source>
</evidence>
<reference evidence="3" key="1">
    <citation type="submission" date="2015-04" db="EMBL/GenBank/DDBJ databases">
        <authorList>
            <person name="Sun Y."/>
            <person name="Li J."/>
            <person name="Shi H."/>
            <person name="Su S."/>
            <person name="Zhang Z."/>
        </authorList>
    </citation>
    <scope>NUCLEOTIDE SEQUENCE [LARGE SCALE GENOMIC DNA]</scope>
</reference>
<name>A0A139ZVX4_9CAUD</name>
<evidence type="ECO:0008006" key="4">
    <source>
        <dbReference type="Google" id="ProtNLM"/>
    </source>
</evidence>
<keyword evidence="3" id="KW-1185">Reference proteome</keyword>
<dbReference type="KEGG" id="vg:29123218"/>
<keyword evidence="1" id="KW-0175">Coiled coil</keyword>
<dbReference type="Proteomes" id="UP000204463">
    <property type="component" value="Segment"/>
</dbReference>